<dbReference type="Gene3D" id="3.30.70.100">
    <property type="match status" value="2"/>
</dbReference>
<evidence type="ECO:0000313" key="2">
    <source>
        <dbReference type="Proteomes" id="UP000807469"/>
    </source>
</evidence>
<name>A0A9P5YUX2_9AGAR</name>
<evidence type="ECO:0008006" key="3">
    <source>
        <dbReference type="Google" id="ProtNLM"/>
    </source>
</evidence>
<reference evidence="1" key="1">
    <citation type="submission" date="2020-11" db="EMBL/GenBank/DDBJ databases">
        <authorList>
            <consortium name="DOE Joint Genome Institute"/>
            <person name="Ahrendt S."/>
            <person name="Riley R."/>
            <person name="Andreopoulos W."/>
            <person name="Labutti K."/>
            <person name="Pangilinan J."/>
            <person name="Ruiz-Duenas F.J."/>
            <person name="Barrasa J.M."/>
            <person name="Sanchez-Garcia M."/>
            <person name="Camarero S."/>
            <person name="Miyauchi S."/>
            <person name="Serrano A."/>
            <person name="Linde D."/>
            <person name="Babiker R."/>
            <person name="Drula E."/>
            <person name="Ayuso-Fernandez I."/>
            <person name="Pacheco R."/>
            <person name="Padilla G."/>
            <person name="Ferreira P."/>
            <person name="Barriuso J."/>
            <person name="Kellner H."/>
            <person name="Castanera R."/>
            <person name="Alfaro M."/>
            <person name="Ramirez L."/>
            <person name="Pisabarro A.G."/>
            <person name="Kuo A."/>
            <person name="Tritt A."/>
            <person name="Lipzen A."/>
            <person name="He G."/>
            <person name="Yan M."/>
            <person name="Ng V."/>
            <person name="Cullen D."/>
            <person name="Martin F."/>
            <person name="Rosso M.-N."/>
            <person name="Henrissat B."/>
            <person name="Hibbett D."/>
            <person name="Martinez A.T."/>
            <person name="Grigoriev I.V."/>
        </authorList>
    </citation>
    <scope>NUCLEOTIDE SEQUENCE</scope>
    <source>
        <strain evidence="1">CIRM-BRFM 674</strain>
    </source>
</reference>
<dbReference type="OrthoDB" id="3227035at2759"/>
<evidence type="ECO:0000313" key="1">
    <source>
        <dbReference type="EMBL" id="KAF9475573.1"/>
    </source>
</evidence>
<organism evidence="1 2">
    <name type="scientific">Pholiota conissans</name>
    <dbReference type="NCBI Taxonomy" id="109636"/>
    <lineage>
        <taxon>Eukaryota</taxon>
        <taxon>Fungi</taxon>
        <taxon>Dikarya</taxon>
        <taxon>Basidiomycota</taxon>
        <taxon>Agaricomycotina</taxon>
        <taxon>Agaricomycetes</taxon>
        <taxon>Agaricomycetidae</taxon>
        <taxon>Agaricales</taxon>
        <taxon>Agaricineae</taxon>
        <taxon>Strophariaceae</taxon>
        <taxon>Pholiota</taxon>
    </lineage>
</organism>
<accession>A0A9P5YUX2</accession>
<dbReference type="EMBL" id="MU155327">
    <property type="protein sequence ID" value="KAF9475573.1"/>
    <property type="molecule type" value="Genomic_DNA"/>
</dbReference>
<comment type="caution">
    <text evidence="1">The sequence shown here is derived from an EMBL/GenBank/DDBJ whole genome shotgun (WGS) entry which is preliminary data.</text>
</comment>
<proteinExistence type="predicted"/>
<dbReference type="SUPFAM" id="SSF54909">
    <property type="entry name" value="Dimeric alpha+beta barrel"/>
    <property type="match status" value="2"/>
</dbReference>
<protein>
    <recommendedName>
        <fullName evidence="3">ABM domain-containing protein</fullName>
    </recommendedName>
</protein>
<dbReference type="Proteomes" id="UP000807469">
    <property type="component" value="Unassembled WGS sequence"/>
</dbReference>
<gene>
    <name evidence="1" type="ORF">BDN70DRAFT_233014</name>
</gene>
<dbReference type="InterPro" id="IPR011008">
    <property type="entry name" value="Dimeric_a/b-barrel"/>
</dbReference>
<keyword evidence="2" id="KW-1185">Reference proteome</keyword>
<dbReference type="AlphaFoldDB" id="A0A9P5YUX2"/>
<sequence length="216" mass="22822">MSTATCGSLVPLASQEGKGDAVAEFLLGGYGLVQAEPETLQWYAMKLEGTSPPVYDIFDTFPSQEGRKAHFDGPIPNALMQHGPSLLSVGPDINKIMVEVIASKVTKAGEGQKAGLTVGSRVLFTAKPEKKEAVRESLVNALAQIKGEEKTVAWYAIHFPGTDNFGAISFFASEEDRLAHLKGPVVAAAAASAEEVLVTPPASVKFEILAAHVTNT</sequence>